<reference evidence="1 2" key="1">
    <citation type="submission" date="2017-12" db="EMBL/GenBank/DDBJ databases">
        <title>Comparative genomics of Botrytis spp.</title>
        <authorList>
            <person name="Valero-Jimenez C.A."/>
            <person name="Tapia P."/>
            <person name="Veloso J."/>
            <person name="Silva-Moreno E."/>
            <person name="Staats M."/>
            <person name="Valdes J.H."/>
            <person name="Van Kan J.A.L."/>
        </authorList>
    </citation>
    <scope>NUCLEOTIDE SEQUENCE [LARGE SCALE GENOMIC DNA]</scope>
    <source>
        <strain evidence="1 2">MUCL2120</strain>
    </source>
</reference>
<evidence type="ECO:0000313" key="1">
    <source>
        <dbReference type="EMBL" id="TGO49493.1"/>
    </source>
</evidence>
<proteinExistence type="predicted"/>
<organism evidence="1 2">
    <name type="scientific">Botryotinia narcissicola</name>
    <dbReference type="NCBI Taxonomy" id="278944"/>
    <lineage>
        <taxon>Eukaryota</taxon>
        <taxon>Fungi</taxon>
        <taxon>Dikarya</taxon>
        <taxon>Ascomycota</taxon>
        <taxon>Pezizomycotina</taxon>
        <taxon>Leotiomycetes</taxon>
        <taxon>Helotiales</taxon>
        <taxon>Sclerotiniaceae</taxon>
        <taxon>Botryotinia</taxon>
    </lineage>
</organism>
<dbReference type="AlphaFoldDB" id="A0A4Z1HXG2"/>
<gene>
    <name evidence="1" type="ORF">BOTNAR_0429g00060</name>
</gene>
<keyword evidence="2" id="KW-1185">Reference proteome</keyword>
<name>A0A4Z1HXG2_9HELO</name>
<protein>
    <submittedName>
        <fullName evidence="1">Uncharacterized protein</fullName>
    </submittedName>
</protein>
<comment type="caution">
    <text evidence="1">The sequence shown here is derived from an EMBL/GenBank/DDBJ whole genome shotgun (WGS) entry which is preliminary data.</text>
</comment>
<dbReference type="Proteomes" id="UP000297452">
    <property type="component" value="Unassembled WGS sequence"/>
</dbReference>
<accession>A0A4Z1HXG2</accession>
<dbReference type="EMBL" id="PQXJ01000429">
    <property type="protein sequence ID" value="TGO49493.1"/>
    <property type="molecule type" value="Genomic_DNA"/>
</dbReference>
<evidence type="ECO:0000313" key="2">
    <source>
        <dbReference type="Proteomes" id="UP000297452"/>
    </source>
</evidence>
<sequence>MFFHSLITLTEFPTSRSQSSTPISNSLTDYKLPTPPIIFQHIFVQQSKPYSTQSRDNAVHTQETSSAFILATAKSGRLGNIS</sequence>